<protein>
    <submittedName>
        <fullName evidence="1">Uncharacterized protein</fullName>
    </submittedName>
</protein>
<evidence type="ECO:0000313" key="1">
    <source>
        <dbReference type="EMBL" id="KAG2322908.1"/>
    </source>
</evidence>
<keyword evidence="2" id="KW-1185">Reference proteome</keyword>
<gene>
    <name evidence="1" type="ORF">Bca52824_016121</name>
</gene>
<proteinExistence type="predicted"/>
<reference evidence="1 2" key="1">
    <citation type="submission" date="2020-02" db="EMBL/GenBank/DDBJ databases">
        <authorList>
            <person name="Ma Q."/>
            <person name="Huang Y."/>
            <person name="Song X."/>
            <person name="Pei D."/>
        </authorList>
    </citation>
    <scope>NUCLEOTIDE SEQUENCE [LARGE SCALE GENOMIC DNA]</scope>
    <source>
        <strain evidence="1">Sxm20200214</strain>
        <tissue evidence="1">Leaf</tissue>
    </source>
</reference>
<dbReference type="OrthoDB" id="1113850at2759"/>
<accession>A0A8X7W311</accession>
<organism evidence="1 2">
    <name type="scientific">Brassica carinata</name>
    <name type="common">Ethiopian mustard</name>
    <name type="synonym">Abyssinian cabbage</name>
    <dbReference type="NCBI Taxonomy" id="52824"/>
    <lineage>
        <taxon>Eukaryota</taxon>
        <taxon>Viridiplantae</taxon>
        <taxon>Streptophyta</taxon>
        <taxon>Embryophyta</taxon>
        <taxon>Tracheophyta</taxon>
        <taxon>Spermatophyta</taxon>
        <taxon>Magnoliopsida</taxon>
        <taxon>eudicotyledons</taxon>
        <taxon>Gunneridae</taxon>
        <taxon>Pentapetalae</taxon>
        <taxon>rosids</taxon>
        <taxon>malvids</taxon>
        <taxon>Brassicales</taxon>
        <taxon>Brassicaceae</taxon>
        <taxon>Brassiceae</taxon>
        <taxon>Brassica</taxon>
    </lineage>
</organism>
<dbReference type="Proteomes" id="UP000886595">
    <property type="component" value="Unassembled WGS sequence"/>
</dbReference>
<sequence length="103" mass="11196">MAKKPRICSSTRFTLQHLLPDPCDARVSKEGTTVQIHVPKLPLSDSGPPPHIGVGDSAKEVAAALSVSRQGRHTVVLKRAVEKNHAARFPSDDFEVRDSRFSG</sequence>
<evidence type="ECO:0000313" key="2">
    <source>
        <dbReference type="Proteomes" id="UP000886595"/>
    </source>
</evidence>
<dbReference type="EMBL" id="JAAMPC010000003">
    <property type="protein sequence ID" value="KAG2322908.1"/>
    <property type="molecule type" value="Genomic_DNA"/>
</dbReference>
<name>A0A8X7W311_BRACI</name>
<dbReference type="AlphaFoldDB" id="A0A8X7W311"/>
<comment type="caution">
    <text evidence="1">The sequence shown here is derived from an EMBL/GenBank/DDBJ whole genome shotgun (WGS) entry which is preliminary data.</text>
</comment>